<evidence type="ECO:0000313" key="2">
    <source>
        <dbReference type="Proteomes" id="UP001488838"/>
    </source>
</evidence>
<accession>A0AAW0K9T3</accession>
<keyword evidence="2" id="KW-1185">Reference proteome</keyword>
<sequence>MNSRLHWTLLGVQEDPSLDCEDSSRLKVKMEENKSHFHLVLLGKLTFKLLQIQHNPLQRQLPLLYVEEIDILKDDCQWNGESCSFRTAKEEGGFTLESATMIEYYYLKQRVPDKELNPGKKMWEQIQRSAFDDDKCVATYRGGPLNVKRK</sequence>
<protein>
    <submittedName>
        <fullName evidence="1">Uncharacterized protein</fullName>
    </submittedName>
</protein>
<dbReference type="AlphaFoldDB" id="A0AAW0K9T3"/>
<name>A0AAW0K9T3_MYOGA</name>
<proteinExistence type="predicted"/>
<reference evidence="1 2" key="1">
    <citation type="journal article" date="2023" name="bioRxiv">
        <title>Conserved and derived expression patterns and positive selection on dental genes reveal complex evolutionary context of ever-growing rodent molars.</title>
        <authorList>
            <person name="Calamari Z.T."/>
            <person name="Song A."/>
            <person name="Cohen E."/>
            <person name="Akter M."/>
            <person name="Roy R.D."/>
            <person name="Hallikas O."/>
            <person name="Christensen M.M."/>
            <person name="Li P."/>
            <person name="Marangoni P."/>
            <person name="Jernvall J."/>
            <person name="Klein O.D."/>
        </authorList>
    </citation>
    <scope>NUCLEOTIDE SEQUENCE [LARGE SCALE GENOMIC DNA]</scope>
    <source>
        <strain evidence="1">V071</strain>
    </source>
</reference>
<organism evidence="1 2">
    <name type="scientific">Myodes glareolus</name>
    <name type="common">Bank vole</name>
    <name type="synonym">Clethrionomys glareolus</name>
    <dbReference type="NCBI Taxonomy" id="447135"/>
    <lineage>
        <taxon>Eukaryota</taxon>
        <taxon>Metazoa</taxon>
        <taxon>Chordata</taxon>
        <taxon>Craniata</taxon>
        <taxon>Vertebrata</taxon>
        <taxon>Euteleostomi</taxon>
        <taxon>Mammalia</taxon>
        <taxon>Eutheria</taxon>
        <taxon>Euarchontoglires</taxon>
        <taxon>Glires</taxon>
        <taxon>Rodentia</taxon>
        <taxon>Myomorpha</taxon>
        <taxon>Muroidea</taxon>
        <taxon>Cricetidae</taxon>
        <taxon>Arvicolinae</taxon>
        <taxon>Myodes</taxon>
    </lineage>
</organism>
<dbReference type="EMBL" id="JBBHLL010000002">
    <property type="protein sequence ID" value="KAK7835351.1"/>
    <property type="molecule type" value="Genomic_DNA"/>
</dbReference>
<feature type="non-terminal residue" evidence="1">
    <location>
        <position position="150"/>
    </location>
</feature>
<comment type="caution">
    <text evidence="1">The sequence shown here is derived from an EMBL/GenBank/DDBJ whole genome shotgun (WGS) entry which is preliminary data.</text>
</comment>
<dbReference type="Proteomes" id="UP001488838">
    <property type="component" value="Unassembled WGS sequence"/>
</dbReference>
<evidence type="ECO:0000313" key="1">
    <source>
        <dbReference type="EMBL" id="KAK7835351.1"/>
    </source>
</evidence>
<gene>
    <name evidence="1" type="ORF">U0070_017887</name>
</gene>